<feature type="domain" description="PCI" evidence="3">
    <location>
        <begin position="210"/>
        <end position="390"/>
    </location>
</feature>
<dbReference type="Gramene" id="ESW33527">
    <property type="protein sequence ID" value="ESW33527"/>
    <property type="gene ID" value="PHAVU_001G077300g"/>
</dbReference>
<reference evidence="5" key="1">
    <citation type="journal article" date="2014" name="Nat. Genet.">
        <title>A reference genome for common bean and genome-wide analysis of dual domestications.</title>
        <authorList>
            <person name="Schmutz J."/>
            <person name="McClean P.E."/>
            <person name="Mamidi S."/>
            <person name="Wu G.A."/>
            <person name="Cannon S.B."/>
            <person name="Grimwood J."/>
            <person name="Jenkins J."/>
            <person name="Shu S."/>
            <person name="Song Q."/>
            <person name="Chavarro C."/>
            <person name="Torres-Torres M."/>
            <person name="Geffroy V."/>
            <person name="Moghaddam S.M."/>
            <person name="Gao D."/>
            <person name="Abernathy B."/>
            <person name="Barry K."/>
            <person name="Blair M."/>
            <person name="Brick M.A."/>
            <person name="Chovatia M."/>
            <person name="Gepts P."/>
            <person name="Goodstein D.M."/>
            <person name="Gonzales M."/>
            <person name="Hellsten U."/>
            <person name="Hyten D.L."/>
            <person name="Jia G."/>
            <person name="Kelly J.D."/>
            <person name="Kudrna D."/>
            <person name="Lee R."/>
            <person name="Richard M.M."/>
            <person name="Miklas P.N."/>
            <person name="Osorno J.M."/>
            <person name="Rodrigues J."/>
            <person name="Thareau V."/>
            <person name="Urrea C.A."/>
            <person name="Wang M."/>
            <person name="Yu Y."/>
            <person name="Zhang M."/>
            <person name="Wing R.A."/>
            <person name="Cregan P.B."/>
            <person name="Rokhsar D.S."/>
            <person name="Jackson S.A."/>
        </authorList>
    </citation>
    <scope>NUCLEOTIDE SEQUENCE [LARGE SCALE GENOMIC DNA]</scope>
    <source>
        <strain evidence="5">cv. G19833</strain>
    </source>
</reference>
<dbReference type="Pfam" id="PF18055">
    <property type="entry name" value="RPN6_N"/>
    <property type="match status" value="1"/>
</dbReference>
<protein>
    <recommendedName>
        <fullName evidence="3">PCI domain-containing protein</fullName>
    </recommendedName>
</protein>
<dbReference type="InterPro" id="IPR000717">
    <property type="entry name" value="PCI_dom"/>
</dbReference>
<dbReference type="GO" id="GO:0030163">
    <property type="term" value="P:protein catabolic process"/>
    <property type="evidence" value="ECO:0007669"/>
    <property type="project" value="UniProtKB-ARBA"/>
</dbReference>
<dbReference type="SMR" id="V7CTL3"/>
<dbReference type="InterPro" id="IPR036390">
    <property type="entry name" value="WH_DNA-bd_sf"/>
</dbReference>
<dbReference type="GO" id="GO:0000502">
    <property type="term" value="C:proteasome complex"/>
    <property type="evidence" value="ECO:0007669"/>
    <property type="project" value="UniProtKB-KW"/>
</dbReference>
<dbReference type="FunFam" id="1.25.40.570:FF:000007">
    <property type="entry name" value="26S proteasome non-ATPase regulatory subunit 11"/>
    <property type="match status" value="1"/>
</dbReference>
<proteinExistence type="inferred from homology"/>
<dbReference type="STRING" id="3885.V7CTL3"/>
<keyword evidence="2" id="KW-0647">Proteasome</keyword>
<dbReference type="SMART" id="SM00088">
    <property type="entry name" value="PINT"/>
    <property type="match status" value="1"/>
</dbReference>
<evidence type="ECO:0000259" key="3">
    <source>
        <dbReference type="PROSITE" id="PS50250"/>
    </source>
</evidence>
<name>V7CTL3_PHAVU</name>
<dbReference type="EMBL" id="CM002288">
    <property type="protein sequence ID" value="ESW33527.1"/>
    <property type="molecule type" value="Genomic_DNA"/>
</dbReference>
<sequence>MAVFLPATRESIIQALRAYHPYDTISSFYQILEDPSFAPYALSMKMLAIKNLIEEFMERKMPEDLFHLLTRLRPFFSSVPNVKTAKIVWDVIDSLGKMPGTSDLQIELCRETVQWARAERRTFLRRRLEARLAALLLEDKEYLEALTLLNGLVKEVRRLDDKLLLVEIHLLESKLHSSLRDLQKAKAALLAAKTAANAVYLPPAQQAAMDFQSGILLLEEKEYRIADSYFFEAFESFTDLEDPKGVLSLKYNLLCMIILDEADNVADIISNDVDYHNRGPDLDAMEALANARNMRSLNLFEIALRDYKAQLEGDPIVHRHLSSLYDTLLEDNLCRLVEPFSRVEIAHISELIKLPVDHVEQKLCRMILDKKFTGIMDQGAGCLVIFDDPELHPIYPETLVTILDAGKVVDSLYARYAKLIS</sequence>
<dbReference type="AlphaFoldDB" id="V7CTL3"/>
<evidence type="ECO:0000256" key="2">
    <source>
        <dbReference type="ARBA" id="ARBA00022942"/>
    </source>
</evidence>
<keyword evidence="5" id="KW-1185">Reference proteome</keyword>
<dbReference type="SUPFAM" id="SSF46785">
    <property type="entry name" value="Winged helix' DNA-binding domain"/>
    <property type="match status" value="1"/>
</dbReference>
<dbReference type="Pfam" id="PF01399">
    <property type="entry name" value="PCI"/>
    <property type="match status" value="1"/>
</dbReference>
<evidence type="ECO:0000313" key="4">
    <source>
        <dbReference type="EMBL" id="ESW33527.1"/>
    </source>
</evidence>
<dbReference type="InterPro" id="IPR040773">
    <property type="entry name" value="Rpn6_N"/>
</dbReference>
<dbReference type="PROSITE" id="PS50250">
    <property type="entry name" value="PCI"/>
    <property type="match status" value="1"/>
</dbReference>
<dbReference type="Gene3D" id="1.25.40.570">
    <property type="match status" value="1"/>
</dbReference>
<dbReference type="OrthoDB" id="1418352at2759"/>
<evidence type="ECO:0000313" key="5">
    <source>
        <dbReference type="Proteomes" id="UP000000226"/>
    </source>
</evidence>
<gene>
    <name evidence="4" type="ORF">PHAVU_001G077300g</name>
</gene>
<dbReference type="SMART" id="SM00753">
    <property type="entry name" value="PAM"/>
    <property type="match status" value="1"/>
</dbReference>
<accession>V7CTL3</accession>
<dbReference type="PANTHER" id="PTHR10678">
    <property type="entry name" value="26S PROTEASOME NON-ATPASE REGULATORY SUBUNIT 11/COP9 SIGNALOSOME COMPLEX SUBUNIT 2"/>
    <property type="match status" value="1"/>
</dbReference>
<dbReference type="InterPro" id="IPR050871">
    <property type="entry name" value="26S_Proteasome/COP9_Components"/>
</dbReference>
<dbReference type="Proteomes" id="UP000000226">
    <property type="component" value="Chromosome 1"/>
</dbReference>
<evidence type="ECO:0000256" key="1">
    <source>
        <dbReference type="ARBA" id="ARBA00007454"/>
    </source>
</evidence>
<dbReference type="eggNOG" id="KOG1463">
    <property type="taxonomic scope" value="Eukaryota"/>
</dbReference>
<comment type="similarity">
    <text evidence="1">Belongs to the proteasome subunit S9 family.</text>
</comment>
<organism evidence="4 5">
    <name type="scientific">Phaseolus vulgaris</name>
    <name type="common">Kidney bean</name>
    <name type="synonym">French bean</name>
    <dbReference type="NCBI Taxonomy" id="3885"/>
    <lineage>
        <taxon>Eukaryota</taxon>
        <taxon>Viridiplantae</taxon>
        <taxon>Streptophyta</taxon>
        <taxon>Embryophyta</taxon>
        <taxon>Tracheophyta</taxon>
        <taxon>Spermatophyta</taxon>
        <taxon>Magnoliopsida</taxon>
        <taxon>eudicotyledons</taxon>
        <taxon>Gunneridae</taxon>
        <taxon>Pentapetalae</taxon>
        <taxon>rosids</taxon>
        <taxon>fabids</taxon>
        <taxon>Fabales</taxon>
        <taxon>Fabaceae</taxon>
        <taxon>Papilionoideae</taxon>
        <taxon>50 kb inversion clade</taxon>
        <taxon>NPAAA clade</taxon>
        <taxon>indigoferoid/millettioid clade</taxon>
        <taxon>Phaseoleae</taxon>
        <taxon>Phaseolus</taxon>
    </lineage>
</organism>